<sequence>MPLYRETCRQLVSQDNAAHSAQTLPGMSRAEWLVSQSQGEVVCIWSGFINPTWRCARIDLVPERREKLIRSRSCWVGNDEWS</sequence>
<dbReference type="Proteomes" id="UP000735302">
    <property type="component" value="Unassembled WGS sequence"/>
</dbReference>
<proteinExistence type="predicted"/>
<name>A0AAV4ABP1_9GAST</name>
<reference evidence="1 2" key="1">
    <citation type="journal article" date="2021" name="Elife">
        <title>Chloroplast acquisition without the gene transfer in kleptoplastic sea slugs, Plakobranchus ocellatus.</title>
        <authorList>
            <person name="Maeda T."/>
            <person name="Takahashi S."/>
            <person name="Yoshida T."/>
            <person name="Shimamura S."/>
            <person name="Takaki Y."/>
            <person name="Nagai Y."/>
            <person name="Toyoda A."/>
            <person name="Suzuki Y."/>
            <person name="Arimoto A."/>
            <person name="Ishii H."/>
            <person name="Satoh N."/>
            <person name="Nishiyama T."/>
            <person name="Hasebe M."/>
            <person name="Maruyama T."/>
            <person name="Minagawa J."/>
            <person name="Obokata J."/>
            <person name="Shigenobu S."/>
        </authorList>
    </citation>
    <scope>NUCLEOTIDE SEQUENCE [LARGE SCALE GENOMIC DNA]</scope>
</reference>
<keyword evidence="2" id="KW-1185">Reference proteome</keyword>
<protein>
    <submittedName>
        <fullName evidence="1">Uncharacterized protein</fullName>
    </submittedName>
</protein>
<evidence type="ECO:0000313" key="2">
    <source>
        <dbReference type="Proteomes" id="UP000735302"/>
    </source>
</evidence>
<evidence type="ECO:0000313" key="1">
    <source>
        <dbReference type="EMBL" id="GFO04442.1"/>
    </source>
</evidence>
<dbReference type="EMBL" id="BLXT01003739">
    <property type="protein sequence ID" value="GFO04442.1"/>
    <property type="molecule type" value="Genomic_DNA"/>
</dbReference>
<dbReference type="AlphaFoldDB" id="A0AAV4ABP1"/>
<organism evidence="1 2">
    <name type="scientific">Plakobranchus ocellatus</name>
    <dbReference type="NCBI Taxonomy" id="259542"/>
    <lineage>
        <taxon>Eukaryota</taxon>
        <taxon>Metazoa</taxon>
        <taxon>Spiralia</taxon>
        <taxon>Lophotrochozoa</taxon>
        <taxon>Mollusca</taxon>
        <taxon>Gastropoda</taxon>
        <taxon>Heterobranchia</taxon>
        <taxon>Euthyneura</taxon>
        <taxon>Panpulmonata</taxon>
        <taxon>Sacoglossa</taxon>
        <taxon>Placobranchoidea</taxon>
        <taxon>Plakobranchidae</taxon>
        <taxon>Plakobranchus</taxon>
    </lineage>
</organism>
<accession>A0AAV4ABP1</accession>
<comment type="caution">
    <text evidence="1">The sequence shown here is derived from an EMBL/GenBank/DDBJ whole genome shotgun (WGS) entry which is preliminary data.</text>
</comment>
<gene>
    <name evidence="1" type="ORF">PoB_003094700</name>
</gene>